<dbReference type="EMBL" id="FP929138">
    <property type="protein sequence ID" value="CBY01166.1"/>
    <property type="molecule type" value="Genomic_DNA"/>
</dbReference>
<reference evidence="2" key="1">
    <citation type="journal article" date="2011" name="Nat. Commun.">
        <title>Effector diversification within compartments of the Leptosphaeria maculans genome affected by Repeat-Induced Point mutations.</title>
        <authorList>
            <person name="Rouxel T."/>
            <person name="Grandaubert J."/>
            <person name="Hane J.K."/>
            <person name="Hoede C."/>
            <person name="van de Wouw A.P."/>
            <person name="Couloux A."/>
            <person name="Dominguez V."/>
            <person name="Anthouard V."/>
            <person name="Bally P."/>
            <person name="Bourras S."/>
            <person name="Cozijnsen A.J."/>
            <person name="Ciuffetti L.M."/>
            <person name="Degrave A."/>
            <person name="Dilmaghani A."/>
            <person name="Duret L."/>
            <person name="Fudal I."/>
            <person name="Goodwin S.B."/>
            <person name="Gout L."/>
            <person name="Glaser N."/>
            <person name="Linglin J."/>
            <person name="Kema G.H.J."/>
            <person name="Lapalu N."/>
            <person name="Lawrence C.B."/>
            <person name="May K."/>
            <person name="Meyer M."/>
            <person name="Ollivier B."/>
            <person name="Poulain J."/>
            <person name="Schoch C.L."/>
            <person name="Simon A."/>
            <person name="Spatafora J.W."/>
            <person name="Stachowiak A."/>
            <person name="Turgeon B.G."/>
            <person name="Tyler B.M."/>
            <person name="Vincent D."/>
            <person name="Weissenbach J."/>
            <person name="Amselem J."/>
            <person name="Quesneville H."/>
            <person name="Oliver R.P."/>
            <person name="Wincker P."/>
            <person name="Balesdent M.-H."/>
            <person name="Howlett B.J."/>
        </authorList>
    </citation>
    <scope>NUCLEOTIDE SEQUENCE [LARGE SCALE GENOMIC DNA]</scope>
    <source>
        <strain evidence="2">JN3 / isolate v23.1.3 / race Av1-4-5-6-7-8</strain>
    </source>
</reference>
<protein>
    <submittedName>
        <fullName evidence="1">Predicted protein</fullName>
    </submittedName>
</protein>
<organism evidence="2">
    <name type="scientific">Leptosphaeria maculans (strain JN3 / isolate v23.1.3 / race Av1-4-5-6-7-8)</name>
    <name type="common">Blackleg fungus</name>
    <name type="synonym">Phoma lingam</name>
    <dbReference type="NCBI Taxonomy" id="985895"/>
    <lineage>
        <taxon>Eukaryota</taxon>
        <taxon>Fungi</taxon>
        <taxon>Dikarya</taxon>
        <taxon>Ascomycota</taxon>
        <taxon>Pezizomycotina</taxon>
        <taxon>Dothideomycetes</taxon>
        <taxon>Pleosporomycetidae</taxon>
        <taxon>Pleosporales</taxon>
        <taxon>Pleosporineae</taxon>
        <taxon>Leptosphaeriaceae</taxon>
        <taxon>Plenodomus</taxon>
        <taxon>Plenodomus lingam/Leptosphaeria maculans species complex</taxon>
    </lineage>
</organism>
<keyword evidence="2" id="KW-1185">Reference proteome</keyword>
<name>E5ABX5_LEPMJ</name>
<accession>E5ABX5</accession>
<dbReference type="Proteomes" id="UP000002668">
    <property type="component" value="Genome"/>
</dbReference>
<gene>
    <name evidence="1" type="ORF">LEMA_P022960.1</name>
</gene>
<dbReference type="AlphaFoldDB" id="E5ABX5"/>
<proteinExistence type="predicted"/>
<evidence type="ECO:0000313" key="2">
    <source>
        <dbReference type="Proteomes" id="UP000002668"/>
    </source>
</evidence>
<evidence type="ECO:0000313" key="1">
    <source>
        <dbReference type="EMBL" id="CBY01166.1"/>
    </source>
</evidence>
<dbReference type="VEuPathDB" id="FungiDB:LEMA_P022960.1"/>
<dbReference type="InParanoid" id="E5ABX5"/>
<dbReference type="HOGENOM" id="CLU_1261718_0_0_1"/>
<sequence>MPAPSRQSLRALSLLRFDAVVSEAAQNFTSLVQGLLGHSIGWLALLDRSITWNGRPPCFPLVNLLSDLPTASHLSHFEPDHPKSSDVSNALTLPLRHSDVVASFSLLRKRPNPFEAELEVGNMHLSRHRVLFHVACKMPRTDPNTERLGPDTRNDVKQYEMMYTAHRTLLIEICSYARLGRRRDPGKQCLGGCEHASFAQSLRGALRSGEDDGKPWNAV</sequence>